<comment type="similarity">
    <text evidence="7">Belongs to the binding-protein-dependent transport system permease family.</text>
</comment>
<dbReference type="EMBL" id="JACJVR010000057">
    <property type="protein sequence ID" value="MBB6692673.1"/>
    <property type="molecule type" value="Genomic_DNA"/>
</dbReference>
<dbReference type="Pfam" id="PF00528">
    <property type="entry name" value="BPD_transp_1"/>
    <property type="match status" value="1"/>
</dbReference>
<dbReference type="Proteomes" id="UP000553776">
    <property type="component" value="Unassembled WGS sequence"/>
</dbReference>
<feature type="transmembrane region" description="Helical" evidence="7">
    <location>
        <begin position="268"/>
        <end position="291"/>
    </location>
</feature>
<evidence type="ECO:0000256" key="7">
    <source>
        <dbReference type="RuleBase" id="RU363032"/>
    </source>
</evidence>
<dbReference type="AlphaFoldDB" id="A0A841U2W5"/>
<evidence type="ECO:0000256" key="2">
    <source>
        <dbReference type="ARBA" id="ARBA00022448"/>
    </source>
</evidence>
<evidence type="ECO:0000313" key="10">
    <source>
        <dbReference type="Proteomes" id="UP000553776"/>
    </source>
</evidence>
<feature type="transmembrane region" description="Helical" evidence="7">
    <location>
        <begin position="112"/>
        <end position="132"/>
    </location>
</feature>
<evidence type="ECO:0000313" key="9">
    <source>
        <dbReference type="EMBL" id="MBB6692673.1"/>
    </source>
</evidence>
<dbReference type="RefSeq" id="WP_185136662.1">
    <property type="nucleotide sequence ID" value="NZ_JACJVR010000057.1"/>
</dbReference>
<sequence>MYPFGRGIARHLPLALLMIPLLLYVVFAFGPSMATVFFSFTDATGIPGVRWHFVGFDNYRKLLFSSDQAERLRSIRNSLEFAFLVVVIQNAIGLFMAVLLNRKLKGDAFYRATFFLPVVLGVTVSGLVWRMMLNPMSGPMGELFKMFGTRSNFLSSYDAAFYWIIFVQIWMYMGYSMTIFIAGLQSIPRDLYDSGHIDGASGWKAFRYITFPMIAPAVTVNTLLSIIGALQTFDIIYVLTNGGFNTRTLALDVYRDAIANNTTADYGLASAGAMVLFLFVFVFTVVFMYLLRRREVDL</sequence>
<name>A0A841U2W5_9BACL</name>
<dbReference type="PANTHER" id="PTHR30193:SF37">
    <property type="entry name" value="INNER MEMBRANE ABC TRANSPORTER PERMEASE PROTEIN YCJO"/>
    <property type="match status" value="1"/>
</dbReference>
<keyword evidence="4 7" id="KW-0812">Transmembrane</keyword>
<dbReference type="GO" id="GO:0005886">
    <property type="term" value="C:plasma membrane"/>
    <property type="evidence" value="ECO:0007669"/>
    <property type="project" value="UniProtKB-SubCell"/>
</dbReference>
<evidence type="ECO:0000256" key="5">
    <source>
        <dbReference type="ARBA" id="ARBA00022989"/>
    </source>
</evidence>
<feature type="domain" description="ABC transmembrane type-1" evidence="8">
    <location>
        <begin position="75"/>
        <end position="287"/>
    </location>
</feature>
<dbReference type="SUPFAM" id="SSF161098">
    <property type="entry name" value="MetI-like"/>
    <property type="match status" value="1"/>
</dbReference>
<reference evidence="9 10" key="1">
    <citation type="submission" date="2020-08" db="EMBL/GenBank/DDBJ databases">
        <title>Cohnella phylogeny.</title>
        <authorList>
            <person name="Dunlap C."/>
        </authorList>
    </citation>
    <scope>NUCLEOTIDE SEQUENCE [LARGE SCALE GENOMIC DNA]</scope>
    <source>
        <strain evidence="9 10">DSM 25239</strain>
    </source>
</reference>
<gene>
    <name evidence="9" type="ORF">H7B90_14785</name>
</gene>
<evidence type="ECO:0000256" key="6">
    <source>
        <dbReference type="ARBA" id="ARBA00023136"/>
    </source>
</evidence>
<dbReference type="Gene3D" id="1.10.3720.10">
    <property type="entry name" value="MetI-like"/>
    <property type="match status" value="1"/>
</dbReference>
<keyword evidence="10" id="KW-1185">Reference proteome</keyword>
<feature type="transmembrane region" description="Helical" evidence="7">
    <location>
        <begin position="12"/>
        <end position="30"/>
    </location>
</feature>
<evidence type="ECO:0000256" key="1">
    <source>
        <dbReference type="ARBA" id="ARBA00004651"/>
    </source>
</evidence>
<dbReference type="InterPro" id="IPR051393">
    <property type="entry name" value="ABC_transporter_permease"/>
</dbReference>
<dbReference type="PROSITE" id="PS50928">
    <property type="entry name" value="ABC_TM1"/>
    <property type="match status" value="1"/>
</dbReference>
<comment type="caution">
    <text evidence="9">The sequence shown here is derived from an EMBL/GenBank/DDBJ whole genome shotgun (WGS) entry which is preliminary data.</text>
</comment>
<keyword evidence="2 7" id="KW-0813">Transport</keyword>
<evidence type="ECO:0000259" key="8">
    <source>
        <dbReference type="PROSITE" id="PS50928"/>
    </source>
</evidence>
<feature type="transmembrane region" description="Helical" evidence="7">
    <location>
        <begin position="81"/>
        <end position="100"/>
    </location>
</feature>
<comment type="subcellular location">
    <subcellularLocation>
        <location evidence="1 7">Cell membrane</location>
        <topology evidence="1 7">Multi-pass membrane protein</topology>
    </subcellularLocation>
</comment>
<accession>A0A841U2W5</accession>
<protein>
    <submittedName>
        <fullName evidence="9">Sugar ABC transporter permease</fullName>
    </submittedName>
</protein>
<keyword evidence="3" id="KW-1003">Cell membrane</keyword>
<dbReference type="PANTHER" id="PTHR30193">
    <property type="entry name" value="ABC TRANSPORTER PERMEASE PROTEIN"/>
    <property type="match status" value="1"/>
</dbReference>
<feature type="transmembrane region" description="Helical" evidence="7">
    <location>
        <begin position="205"/>
        <end position="230"/>
    </location>
</feature>
<evidence type="ECO:0000256" key="3">
    <source>
        <dbReference type="ARBA" id="ARBA00022475"/>
    </source>
</evidence>
<dbReference type="InterPro" id="IPR000515">
    <property type="entry name" value="MetI-like"/>
</dbReference>
<evidence type="ECO:0000256" key="4">
    <source>
        <dbReference type="ARBA" id="ARBA00022692"/>
    </source>
</evidence>
<dbReference type="InterPro" id="IPR035906">
    <property type="entry name" value="MetI-like_sf"/>
</dbReference>
<dbReference type="CDD" id="cd06261">
    <property type="entry name" value="TM_PBP2"/>
    <property type="match status" value="1"/>
</dbReference>
<keyword evidence="5 7" id="KW-1133">Transmembrane helix</keyword>
<dbReference type="GO" id="GO:0055085">
    <property type="term" value="P:transmembrane transport"/>
    <property type="evidence" value="ECO:0007669"/>
    <property type="project" value="InterPro"/>
</dbReference>
<keyword evidence="6 7" id="KW-0472">Membrane</keyword>
<proteinExistence type="inferred from homology"/>
<feature type="transmembrane region" description="Helical" evidence="7">
    <location>
        <begin position="160"/>
        <end position="184"/>
    </location>
</feature>
<organism evidence="9 10">
    <name type="scientific">Cohnella xylanilytica</name>
    <dbReference type="NCBI Taxonomy" id="557555"/>
    <lineage>
        <taxon>Bacteria</taxon>
        <taxon>Bacillati</taxon>
        <taxon>Bacillota</taxon>
        <taxon>Bacilli</taxon>
        <taxon>Bacillales</taxon>
        <taxon>Paenibacillaceae</taxon>
        <taxon>Cohnella</taxon>
    </lineage>
</organism>